<dbReference type="Proteomes" id="UP001374535">
    <property type="component" value="Chromosome 6"/>
</dbReference>
<organism evidence="2 3">
    <name type="scientific">Vigna mungo</name>
    <name type="common">Black gram</name>
    <name type="synonym">Phaseolus mungo</name>
    <dbReference type="NCBI Taxonomy" id="3915"/>
    <lineage>
        <taxon>Eukaryota</taxon>
        <taxon>Viridiplantae</taxon>
        <taxon>Streptophyta</taxon>
        <taxon>Embryophyta</taxon>
        <taxon>Tracheophyta</taxon>
        <taxon>Spermatophyta</taxon>
        <taxon>Magnoliopsida</taxon>
        <taxon>eudicotyledons</taxon>
        <taxon>Gunneridae</taxon>
        <taxon>Pentapetalae</taxon>
        <taxon>rosids</taxon>
        <taxon>fabids</taxon>
        <taxon>Fabales</taxon>
        <taxon>Fabaceae</taxon>
        <taxon>Papilionoideae</taxon>
        <taxon>50 kb inversion clade</taxon>
        <taxon>NPAAA clade</taxon>
        <taxon>indigoferoid/millettioid clade</taxon>
        <taxon>Phaseoleae</taxon>
        <taxon>Vigna</taxon>
    </lineage>
</organism>
<accession>A0AAQ3RXW8</accession>
<keyword evidence="1" id="KW-1133">Transmembrane helix</keyword>
<name>A0AAQ3RXW8_VIGMU</name>
<keyword evidence="3" id="KW-1185">Reference proteome</keyword>
<dbReference type="AlphaFoldDB" id="A0AAQ3RXW8"/>
<dbReference type="EMBL" id="CP144695">
    <property type="protein sequence ID" value="WVZ08356.1"/>
    <property type="molecule type" value="Genomic_DNA"/>
</dbReference>
<protein>
    <submittedName>
        <fullName evidence="2">Uncharacterized protein</fullName>
    </submittedName>
</protein>
<gene>
    <name evidence="2" type="ORF">V8G54_021702</name>
</gene>
<feature type="transmembrane region" description="Helical" evidence="1">
    <location>
        <begin position="154"/>
        <end position="175"/>
    </location>
</feature>
<sequence>MVCADYYLTGMSLLAEIDLVEKGFIGVEEGSSTVEDATMSMAHLCSSSTCNACGRKHFRSAASSHGDGGWNKKYASLICHYGEKTVLRTAKTMKNRGKLWGVKMEDATSSSGLLIRELKKVLAVRLVKTFENQGVKQIFDVQKAVMGLQSWMKYLVVVVSVVFIMNMIIIAMLMGRVLGNVNVLCSEDIPLQMFKMFNVLLDMFNENDILESMSSDYWHLIEGVKHYLPKLFIAT</sequence>
<evidence type="ECO:0000256" key="1">
    <source>
        <dbReference type="SAM" id="Phobius"/>
    </source>
</evidence>
<keyword evidence="1" id="KW-0472">Membrane</keyword>
<keyword evidence="1" id="KW-0812">Transmembrane</keyword>
<evidence type="ECO:0000313" key="3">
    <source>
        <dbReference type="Proteomes" id="UP001374535"/>
    </source>
</evidence>
<proteinExistence type="predicted"/>
<evidence type="ECO:0000313" key="2">
    <source>
        <dbReference type="EMBL" id="WVZ08356.1"/>
    </source>
</evidence>
<reference evidence="2 3" key="1">
    <citation type="journal article" date="2023" name="Life. Sci Alliance">
        <title>Evolutionary insights into 3D genome organization and epigenetic landscape of Vigna mungo.</title>
        <authorList>
            <person name="Junaid A."/>
            <person name="Singh B."/>
            <person name="Bhatia S."/>
        </authorList>
    </citation>
    <scope>NUCLEOTIDE SEQUENCE [LARGE SCALE GENOMIC DNA]</scope>
    <source>
        <strain evidence="2">Urdbean</strain>
    </source>
</reference>